<sequence length="424" mass="44840">MKHRVVITGMGVCAPNGIGLAQFSDAIFSGKSGVTFHQQLADLNFGCQIAGQPDVTPELLKEYFTPLQLRDLQSSGIEYGMIAGVDAWKDAGLNIIAKDAVDYDSGIIFGVSLLGAEKFRSAIYQTDEGKVRRLGSTTVIQTMASGISAYLGGYIGCGNQVTTNSSACTTGLESVLMGYERVRNGDAVRMLVGSCNDSGPYIWGGFDAMRVLTKKYNENPTAGSRPMQEDANGFVPGSGAGALVLESLDSALARGARIYAEVLGGAVNSGGQRMGGTMTAPNSEAVQHCIRTAVRNSDINSRDIDTINGHLTSTGMCPTEIKNWSEALELRGKDFPYINSLKSMTGHCLAAAGSIETVATILELKDNKVFGNINTGNLHPDIKGIIDDSCVPSHTVNKTISIAAKASFGFGDVNCCMIFKKITA</sequence>
<dbReference type="GO" id="GO:0005829">
    <property type="term" value="C:cytosol"/>
    <property type="evidence" value="ECO:0007669"/>
    <property type="project" value="TreeGrafter"/>
</dbReference>
<comment type="subunit">
    <text evidence="3">Homodimer.</text>
</comment>
<evidence type="ECO:0000259" key="14">
    <source>
        <dbReference type="PROSITE" id="PS52004"/>
    </source>
</evidence>
<dbReference type="GO" id="GO:0004315">
    <property type="term" value="F:3-oxoacyl-[acyl-carrier-protein] synthase activity"/>
    <property type="evidence" value="ECO:0007669"/>
    <property type="project" value="UniProtKB-EC"/>
</dbReference>
<evidence type="ECO:0000256" key="8">
    <source>
        <dbReference type="ARBA" id="ARBA00039450"/>
    </source>
</evidence>
<dbReference type="InterPro" id="IPR014031">
    <property type="entry name" value="Ketoacyl_synth_C"/>
</dbReference>
<dbReference type="GO" id="GO:0006633">
    <property type="term" value="P:fatty acid biosynthetic process"/>
    <property type="evidence" value="ECO:0007669"/>
    <property type="project" value="TreeGrafter"/>
</dbReference>
<evidence type="ECO:0000256" key="13">
    <source>
        <dbReference type="RuleBase" id="RU003694"/>
    </source>
</evidence>
<dbReference type="PANTHER" id="PTHR11712">
    <property type="entry name" value="POLYKETIDE SYNTHASE-RELATED"/>
    <property type="match status" value="1"/>
</dbReference>
<evidence type="ECO:0000256" key="11">
    <source>
        <dbReference type="ARBA" id="ARBA00048121"/>
    </source>
</evidence>
<dbReference type="InterPro" id="IPR014030">
    <property type="entry name" value="Ketoacyl_synth_N"/>
</dbReference>
<gene>
    <name evidence="15" type="ORF">NV36_02910</name>
</gene>
<feature type="domain" description="Ketosynthase family 3 (KS3)" evidence="14">
    <location>
        <begin position="2"/>
        <end position="421"/>
    </location>
</feature>
<dbReference type="AlphaFoldDB" id="A0A0A2GZS0"/>
<dbReference type="PATRIC" id="fig|1300343.5.peg.1958"/>
<dbReference type="CDD" id="cd00834">
    <property type="entry name" value="KAS_I_II"/>
    <property type="match status" value="1"/>
</dbReference>
<reference evidence="15 16" key="1">
    <citation type="submission" date="2014-10" db="EMBL/GenBank/DDBJ databases">
        <title>Draft genome sequence of the proteorhodopsin-containing marine bacterium Dokdonia donghaensis.</title>
        <authorList>
            <person name="Gomez-Consarnau L."/>
            <person name="Gonzalez J.M."/>
            <person name="Riedel T."/>
            <person name="Jaenicke S."/>
            <person name="Wagner-Doebler I."/>
            <person name="Fuhrman J.A."/>
        </authorList>
    </citation>
    <scope>NUCLEOTIDE SEQUENCE [LARGE SCALE GENOMIC DNA]</scope>
    <source>
        <strain evidence="15 16">DSW-1</strain>
    </source>
</reference>
<comment type="caution">
    <text evidence="15">The sequence shown here is derived from an EMBL/GenBank/DDBJ whole genome shotgun (WGS) entry which is preliminary data.</text>
</comment>
<accession>A0A0A2GZS0</accession>
<dbReference type="InterPro" id="IPR016039">
    <property type="entry name" value="Thiolase-like"/>
</dbReference>
<organism evidence="15 16">
    <name type="scientific">Dokdonia donghaensis DSW-1</name>
    <dbReference type="NCBI Taxonomy" id="1300343"/>
    <lineage>
        <taxon>Bacteria</taxon>
        <taxon>Pseudomonadati</taxon>
        <taxon>Bacteroidota</taxon>
        <taxon>Flavobacteriia</taxon>
        <taxon>Flavobacteriales</taxon>
        <taxon>Flavobacteriaceae</taxon>
        <taxon>Dokdonia</taxon>
    </lineage>
</organism>
<dbReference type="EMBL" id="JSAQ01000001">
    <property type="protein sequence ID" value="KGO05895.1"/>
    <property type="molecule type" value="Genomic_DNA"/>
</dbReference>
<evidence type="ECO:0000256" key="3">
    <source>
        <dbReference type="ARBA" id="ARBA00011738"/>
    </source>
</evidence>
<protein>
    <recommendedName>
        <fullName evidence="8">3-oxoacyl-[acyl-carrier-protein] synthase 1</fullName>
        <ecNumber evidence="4">2.3.1.41</ecNumber>
    </recommendedName>
    <alternativeName>
        <fullName evidence="9">3-oxoacyl-[acyl-carrier-protein] synthase I</fullName>
    </alternativeName>
    <alternativeName>
        <fullName evidence="10">Beta-ketoacyl-ACP synthase I</fullName>
    </alternativeName>
</protein>
<dbReference type="SMART" id="SM00825">
    <property type="entry name" value="PKS_KS"/>
    <property type="match status" value="1"/>
</dbReference>
<evidence type="ECO:0000256" key="10">
    <source>
        <dbReference type="ARBA" id="ARBA00042143"/>
    </source>
</evidence>
<proteinExistence type="inferred from homology"/>
<keyword evidence="5" id="KW-0963">Cytoplasm</keyword>
<dbReference type="InterPro" id="IPR000794">
    <property type="entry name" value="Beta-ketoacyl_synthase"/>
</dbReference>
<dbReference type="Pfam" id="PF00109">
    <property type="entry name" value="ketoacyl-synt"/>
    <property type="match status" value="1"/>
</dbReference>
<keyword evidence="7" id="KW-0012">Acyltransferase</keyword>
<dbReference type="Gene3D" id="3.40.47.10">
    <property type="match status" value="2"/>
</dbReference>
<dbReference type="KEGG" id="ddo:I597_1948"/>
<evidence type="ECO:0000256" key="6">
    <source>
        <dbReference type="ARBA" id="ARBA00022679"/>
    </source>
</evidence>
<evidence type="ECO:0000256" key="7">
    <source>
        <dbReference type="ARBA" id="ARBA00023315"/>
    </source>
</evidence>
<keyword evidence="16" id="KW-1185">Reference proteome</keyword>
<evidence type="ECO:0000256" key="2">
    <source>
        <dbReference type="ARBA" id="ARBA00008467"/>
    </source>
</evidence>
<dbReference type="EC" id="2.3.1.41" evidence="4"/>
<dbReference type="Pfam" id="PF02801">
    <property type="entry name" value="Ketoacyl-synt_C"/>
    <property type="match status" value="1"/>
</dbReference>
<dbReference type="RefSeq" id="WP_035324917.1">
    <property type="nucleotide sequence ID" value="NZ_CP015125.1"/>
</dbReference>
<evidence type="ECO:0000256" key="5">
    <source>
        <dbReference type="ARBA" id="ARBA00022490"/>
    </source>
</evidence>
<evidence type="ECO:0000313" key="16">
    <source>
        <dbReference type="Proteomes" id="UP000030140"/>
    </source>
</evidence>
<name>A0A0A2GZS0_9FLAO</name>
<dbReference type="Proteomes" id="UP000030140">
    <property type="component" value="Unassembled WGS sequence"/>
</dbReference>
<dbReference type="SUPFAM" id="SSF53901">
    <property type="entry name" value="Thiolase-like"/>
    <property type="match status" value="2"/>
</dbReference>
<evidence type="ECO:0000256" key="4">
    <source>
        <dbReference type="ARBA" id="ARBA00013191"/>
    </source>
</evidence>
<comment type="similarity">
    <text evidence="2 13">Belongs to the thiolase-like superfamily. Beta-ketoacyl-ACP synthases family.</text>
</comment>
<dbReference type="PANTHER" id="PTHR11712:SF306">
    <property type="entry name" value="3-OXOACYL-[ACYL-CARRIER-PROTEIN] SYNTHASE 1"/>
    <property type="match status" value="1"/>
</dbReference>
<evidence type="ECO:0000256" key="9">
    <source>
        <dbReference type="ARBA" id="ARBA00041620"/>
    </source>
</evidence>
<dbReference type="PROSITE" id="PS52004">
    <property type="entry name" value="KS3_2"/>
    <property type="match status" value="1"/>
</dbReference>
<evidence type="ECO:0000256" key="1">
    <source>
        <dbReference type="ARBA" id="ARBA00004496"/>
    </source>
</evidence>
<keyword evidence="6 13" id="KW-0808">Transferase</keyword>
<comment type="subcellular location">
    <subcellularLocation>
        <location evidence="1">Cytoplasm</location>
    </subcellularLocation>
</comment>
<dbReference type="InterPro" id="IPR020841">
    <property type="entry name" value="PKS_Beta-ketoAc_synthase_dom"/>
</dbReference>
<evidence type="ECO:0000313" key="15">
    <source>
        <dbReference type="EMBL" id="KGO05895.1"/>
    </source>
</evidence>
<dbReference type="OrthoDB" id="9808669at2"/>
<comment type="catalytic activity">
    <reaction evidence="12">
        <text>a fatty acyl-[ACP] + malonyl-[ACP] + H(+) = a 3-oxoacyl-[ACP] + holo-[ACP] + CO2</text>
        <dbReference type="Rhea" id="RHEA:22836"/>
        <dbReference type="Rhea" id="RHEA-COMP:9623"/>
        <dbReference type="Rhea" id="RHEA-COMP:9685"/>
        <dbReference type="Rhea" id="RHEA-COMP:9916"/>
        <dbReference type="Rhea" id="RHEA-COMP:14125"/>
        <dbReference type="ChEBI" id="CHEBI:15378"/>
        <dbReference type="ChEBI" id="CHEBI:16526"/>
        <dbReference type="ChEBI" id="CHEBI:64479"/>
        <dbReference type="ChEBI" id="CHEBI:78449"/>
        <dbReference type="ChEBI" id="CHEBI:78776"/>
        <dbReference type="ChEBI" id="CHEBI:138651"/>
        <dbReference type="EC" id="2.3.1.41"/>
    </reaction>
    <physiologicalReaction direction="left-to-right" evidence="12">
        <dbReference type="Rhea" id="RHEA:22837"/>
    </physiologicalReaction>
</comment>
<comment type="catalytic activity">
    <reaction evidence="11">
        <text>(3Z)-decenoyl-[ACP] + malonyl-[ACP] + H(+) = 3-oxo-(5Z)-dodecenoyl-[ACP] + holo-[ACP] + CO2</text>
        <dbReference type="Rhea" id="RHEA:54940"/>
        <dbReference type="Rhea" id="RHEA-COMP:9623"/>
        <dbReference type="Rhea" id="RHEA-COMP:9685"/>
        <dbReference type="Rhea" id="RHEA-COMP:9927"/>
        <dbReference type="Rhea" id="RHEA-COMP:14042"/>
        <dbReference type="ChEBI" id="CHEBI:15378"/>
        <dbReference type="ChEBI" id="CHEBI:16526"/>
        <dbReference type="ChEBI" id="CHEBI:64479"/>
        <dbReference type="ChEBI" id="CHEBI:78449"/>
        <dbReference type="ChEBI" id="CHEBI:78798"/>
        <dbReference type="ChEBI" id="CHEBI:138410"/>
    </reaction>
    <physiologicalReaction direction="left-to-right" evidence="11">
        <dbReference type="Rhea" id="RHEA:54941"/>
    </physiologicalReaction>
</comment>
<evidence type="ECO:0000256" key="12">
    <source>
        <dbReference type="ARBA" id="ARBA00048506"/>
    </source>
</evidence>